<dbReference type="Pfam" id="PF02742">
    <property type="entry name" value="Fe_dep_repr_C"/>
    <property type="match status" value="1"/>
</dbReference>
<feature type="domain" description="HTH dtxR-type" evidence="7">
    <location>
        <begin position="1"/>
        <end position="65"/>
    </location>
</feature>
<dbReference type="eggNOG" id="COG1321">
    <property type="taxonomic scope" value="Bacteria"/>
</dbReference>
<keyword evidence="3" id="KW-0805">Transcription regulation</keyword>
<keyword evidence="5" id="KW-0804">Transcription</keyword>
<evidence type="ECO:0000256" key="5">
    <source>
        <dbReference type="ARBA" id="ARBA00023163"/>
    </source>
</evidence>
<evidence type="ECO:0000256" key="2">
    <source>
        <dbReference type="ARBA" id="ARBA00022386"/>
    </source>
</evidence>
<name>V5WEI9_9SPIO</name>
<evidence type="ECO:0000259" key="7">
    <source>
        <dbReference type="PROSITE" id="PS50944"/>
    </source>
</evidence>
<dbReference type="SUPFAM" id="SSF46785">
    <property type="entry name" value="Winged helix' DNA-binding domain"/>
    <property type="match status" value="1"/>
</dbReference>
<dbReference type="HOGENOM" id="CLU_069532_3_2_12"/>
<evidence type="ECO:0000256" key="1">
    <source>
        <dbReference type="ARBA" id="ARBA00007871"/>
    </source>
</evidence>
<dbReference type="SUPFAM" id="SSF47979">
    <property type="entry name" value="Iron-dependent repressor protein, dimerization domain"/>
    <property type="match status" value="1"/>
</dbReference>
<comment type="function">
    <text evidence="6">In the presence of manganese, represses expression of mntH and mntS. Up-regulates expression of mntP.</text>
</comment>
<evidence type="ECO:0000256" key="3">
    <source>
        <dbReference type="ARBA" id="ARBA00023015"/>
    </source>
</evidence>
<accession>V5WEI9</accession>
<organism evidence="8 9">
    <name type="scientific">Salinispira pacifica</name>
    <dbReference type="NCBI Taxonomy" id="1307761"/>
    <lineage>
        <taxon>Bacteria</taxon>
        <taxon>Pseudomonadati</taxon>
        <taxon>Spirochaetota</taxon>
        <taxon>Spirochaetia</taxon>
        <taxon>Spirochaetales</taxon>
        <taxon>Spirochaetaceae</taxon>
        <taxon>Salinispira</taxon>
    </lineage>
</organism>
<dbReference type="Pfam" id="PF01325">
    <property type="entry name" value="Fe_dep_repress"/>
    <property type="match status" value="1"/>
</dbReference>
<dbReference type="GO" id="GO:0003700">
    <property type="term" value="F:DNA-binding transcription factor activity"/>
    <property type="evidence" value="ECO:0007669"/>
    <property type="project" value="InterPro"/>
</dbReference>
<dbReference type="KEGG" id="slr:L21SP2_0601"/>
<dbReference type="InterPro" id="IPR036421">
    <property type="entry name" value="Fe_dep_repressor_sf"/>
</dbReference>
<dbReference type="GO" id="GO:0046983">
    <property type="term" value="F:protein dimerization activity"/>
    <property type="evidence" value="ECO:0007669"/>
    <property type="project" value="InterPro"/>
</dbReference>
<evidence type="ECO:0000313" key="9">
    <source>
        <dbReference type="Proteomes" id="UP000018680"/>
    </source>
</evidence>
<dbReference type="GO" id="GO:0046914">
    <property type="term" value="F:transition metal ion binding"/>
    <property type="evidence" value="ECO:0007669"/>
    <property type="project" value="InterPro"/>
</dbReference>
<dbReference type="SMART" id="SM00529">
    <property type="entry name" value="HTH_DTXR"/>
    <property type="match status" value="1"/>
</dbReference>
<keyword evidence="9" id="KW-1185">Reference proteome</keyword>
<dbReference type="PROSITE" id="PS50944">
    <property type="entry name" value="HTH_DTXR"/>
    <property type="match status" value="1"/>
</dbReference>
<sequence length="128" mass="14216">MTEYSESLEMYLETILDLSVDGDEVYSVDVAKKLKVSKPSVNRALGILKNDGMINHEHYGSISLTKQGLALAEDVRLRHDSIKAFLICSLNLDPALAEKDACRMEHILSPGTLEAIKDFVKSHTKEPT</sequence>
<dbReference type="InterPro" id="IPR036390">
    <property type="entry name" value="WH_DNA-bd_sf"/>
</dbReference>
<dbReference type="InterPro" id="IPR022689">
    <property type="entry name" value="Iron_dep_repressor"/>
</dbReference>
<dbReference type="Gene3D" id="1.10.10.10">
    <property type="entry name" value="Winged helix-like DNA-binding domain superfamily/Winged helix DNA-binding domain"/>
    <property type="match status" value="1"/>
</dbReference>
<dbReference type="Proteomes" id="UP000018680">
    <property type="component" value="Chromosome"/>
</dbReference>
<dbReference type="OrthoDB" id="9794394at2"/>
<evidence type="ECO:0000256" key="4">
    <source>
        <dbReference type="ARBA" id="ARBA00023125"/>
    </source>
</evidence>
<protein>
    <recommendedName>
        <fullName evidence="2">Transcriptional regulator MntR</fullName>
    </recommendedName>
</protein>
<dbReference type="InterPro" id="IPR001367">
    <property type="entry name" value="Fe_dep_repressor"/>
</dbReference>
<keyword evidence="4" id="KW-0238">DNA-binding</keyword>
<gene>
    <name evidence="8" type="ORF">L21SP2_0601</name>
</gene>
<dbReference type="RefSeq" id="WP_024266962.1">
    <property type="nucleotide sequence ID" value="NC_023035.1"/>
</dbReference>
<evidence type="ECO:0000256" key="6">
    <source>
        <dbReference type="ARBA" id="ARBA00025185"/>
    </source>
</evidence>
<comment type="similarity">
    <text evidence="1">Belongs to the DtxR/MntR family.</text>
</comment>
<dbReference type="PANTHER" id="PTHR33238:SF7">
    <property type="entry name" value="IRON-DEPENDENT TRANSCRIPTIONAL REGULATOR"/>
    <property type="match status" value="1"/>
</dbReference>
<evidence type="ECO:0000313" key="8">
    <source>
        <dbReference type="EMBL" id="AHC14030.1"/>
    </source>
</evidence>
<dbReference type="STRING" id="1307761.L21SP2_0601"/>
<dbReference type="PANTHER" id="PTHR33238">
    <property type="entry name" value="IRON (METAL) DEPENDENT REPRESSOR, DTXR FAMILY"/>
    <property type="match status" value="1"/>
</dbReference>
<reference evidence="8 9" key="1">
    <citation type="journal article" date="2015" name="Stand. Genomic Sci.">
        <title>Complete genome sequence and description of Salinispira pacifica gen. nov., sp. nov., a novel spirochaete isolated form a hypersaline microbial mat.</title>
        <authorList>
            <person name="Ben Hania W."/>
            <person name="Joseph M."/>
            <person name="Schumann P."/>
            <person name="Bunk B."/>
            <person name="Fiebig A."/>
            <person name="Sproer C."/>
            <person name="Klenk H.P."/>
            <person name="Fardeau M.L."/>
            <person name="Spring S."/>
        </authorList>
    </citation>
    <scope>NUCLEOTIDE SEQUENCE [LARGE SCALE GENOMIC DNA]</scope>
    <source>
        <strain evidence="8 9">L21-RPul-D2</strain>
    </source>
</reference>
<dbReference type="InterPro" id="IPR050536">
    <property type="entry name" value="DtxR_MntR_Metal-Reg"/>
</dbReference>
<proteinExistence type="inferred from homology"/>
<dbReference type="InterPro" id="IPR036388">
    <property type="entry name" value="WH-like_DNA-bd_sf"/>
</dbReference>
<dbReference type="GO" id="GO:0003677">
    <property type="term" value="F:DNA binding"/>
    <property type="evidence" value="ECO:0007669"/>
    <property type="project" value="UniProtKB-KW"/>
</dbReference>
<dbReference type="EMBL" id="CP006939">
    <property type="protein sequence ID" value="AHC14030.1"/>
    <property type="molecule type" value="Genomic_DNA"/>
</dbReference>
<dbReference type="Gene3D" id="1.10.60.10">
    <property type="entry name" value="Iron dependent repressor, metal binding and dimerisation domain"/>
    <property type="match status" value="1"/>
</dbReference>
<dbReference type="InterPro" id="IPR022687">
    <property type="entry name" value="HTH_DTXR"/>
</dbReference>
<dbReference type="AlphaFoldDB" id="V5WEI9"/>